<dbReference type="Pfam" id="PF00126">
    <property type="entry name" value="HTH_1"/>
    <property type="match status" value="1"/>
</dbReference>
<dbReference type="InterPro" id="IPR005119">
    <property type="entry name" value="LysR_subst-bd"/>
</dbReference>
<gene>
    <name evidence="6" type="ORF">WKW77_06515</name>
</gene>
<name>A0ABU8VAM5_9BURK</name>
<proteinExistence type="inferred from homology"/>
<dbReference type="SUPFAM" id="SSF46785">
    <property type="entry name" value="Winged helix' DNA-binding domain"/>
    <property type="match status" value="1"/>
</dbReference>
<reference evidence="6 7" key="1">
    <citation type="submission" date="2024-03" db="EMBL/GenBank/DDBJ databases">
        <title>Novel species of the genus Variovorax.</title>
        <authorList>
            <person name="Liu Q."/>
            <person name="Xin Y.-H."/>
        </authorList>
    </citation>
    <scope>NUCLEOTIDE SEQUENCE [LARGE SCALE GENOMIC DNA]</scope>
    <source>
        <strain evidence="6 7">KACC 18899</strain>
    </source>
</reference>
<evidence type="ECO:0000256" key="1">
    <source>
        <dbReference type="ARBA" id="ARBA00009437"/>
    </source>
</evidence>
<evidence type="ECO:0000313" key="7">
    <source>
        <dbReference type="Proteomes" id="UP001365846"/>
    </source>
</evidence>
<evidence type="ECO:0000256" key="4">
    <source>
        <dbReference type="ARBA" id="ARBA00023163"/>
    </source>
</evidence>
<dbReference type="PANTHER" id="PTHR30427">
    <property type="entry name" value="TRANSCRIPTIONAL ACTIVATOR PROTEIN LYSR"/>
    <property type="match status" value="1"/>
</dbReference>
<keyword evidence="2" id="KW-0805">Transcription regulation</keyword>
<protein>
    <submittedName>
        <fullName evidence="6">LysR family transcriptional regulator</fullName>
    </submittedName>
</protein>
<evidence type="ECO:0000313" key="6">
    <source>
        <dbReference type="EMBL" id="MEJ8810713.1"/>
    </source>
</evidence>
<dbReference type="Gene3D" id="3.40.190.290">
    <property type="match status" value="1"/>
</dbReference>
<evidence type="ECO:0000256" key="2">
    <source>
        <dbReference type="ARBA" id="ARBA00023015"/>
    </source>
</evidence>
<evidence type="ECO:0000256" key="3">
    <source>
        <dbReference type="ARBA" id="ARBA00023125"/>
    </source>
</evidence>
<dbReference type="PRINTS" id="PR00039">
    <property type="entry name" value="HTHLYSR"/>
</dbReference>
<dbReference type="Pfam" id="PF03466">
    <property type="entry name" value="LysR_substrate"/>
    <property type="match status" value="1"/>
</dbReference>
<dbReference type="InterPro" id="IPR036388">
    <property type="entry name" value="WH-like_DNA-bd_sf"/>
</dbReference>
<feature type="domain" description="HTH lysR-type" evidence="5">
    <location>
        <begin position="1"/>
        <end position="58"/>
    </location>
</feature>
<dbReference type="InterPro" id="IPR000847">
    <property type="entry name" value="LysR_HTH_N"/>
</dbReference>
<dbReference type="SUPFAM" id="SSF53850">
    <property type="entry name" value="Periplasmic binding protein-like II"/>
    <property type="match status" value="1"/>
</dbReference>
<sequence length="299" mass="32434">MNLRQIEVFRAVMLAGSVTDAARLLHVSQPGISRMLGHIELQLGLKLFERGRSKLRPTPEAQALYAEVESVYRGVQRIEERARDLQTGGGLPLRILASPSTALEIVPRAVSALAARFPTARIYMETQLVREMVGQLARNEADIAVSTLPIDHALLVGEEVGSWSMACVFRSDHPFAKKKSVSLRDVRGEPLIAFSPDTPQGRLLEAQEASSPRESSARIEVRSGQVACALAACGAGVAVVDELTARAWNRKELCFRPLRGGPVHPVYVVRHANLPQSAMAQAFVACVKTAFKAARTPAG</sequence>
<comment type="similarity">
    <text evidence="1">Belongs to the LysR transcriptional regulatory family.</text>
</comment>
<dbReference type="PROSITE" id="PS50931">
    <property type="entry name" value="HTH_LYSR"/>
    <property type="match status" value="1"/>
</dbReference>
<evidence type="ECO:0000259" key="5">
    <source>
        <dbReference type="PROSITE" id="PS50931"/>
    </source>
</evidence>
<dbReference type="EMBL" id="JBBKZU010000002">
    <property type="protein sequence ID" value="MEJ8810713.1"/>
    <property type="molecule type" value="Genomic_DNA"/>
</dbReference>
<keyword evidence="3" id="KW-0238">DNA-binding</keyword>
<organism evidence="6 7">
    <name type="scientific">Variovorax ureilyticus</name>
    <dbReference type="NCBI Taxonomy" id="1836198"/>
    <lineage>
        <taxon>Bacteria</taxon>
        <taxon>Pseudomonadati</taxon>
        <taxon>Pseudomonadota</taxon>
        <taxon>Betaproteobacteria</taxon>
        <taxon>Burkholderiales</taxon>
        <taxon>Comamonadaceae</taxon>
        <taxon>Variovorax</taxon>
    </lineage>
</organism>
<dbReference type="PANTHER" id="PTHR30427:SF1">
    <property type="entry name" value="TRANSCRIPTIONAL ACTIVATOR PROTEIN LYSR"/>
    <property type="match status" value="1"/>
</dbReference>
<keyword evidence="7" id="KW-1185">Reference proteome</keyword>
<keyword evidence="4" id="KW-0804">Transcription</keyword>
<dbReference type="Gene3D" id="1.10.10.10">
    <property type="entry name" value="Winged helix-like DNA-binding domain superfamily/Winged helix DNA-binding domain"/>
    <property type="match status" value="1"/>
</dbReference>
<accession>A0ABU8VAM5</accession>
<dbReference type="RefSeq" id="WP_340356025.1">
    <property type="nucleotide sequence ID" value="NZ_JBBKZU010000002.1"/>
</dbReference>
<dbReference type="InterPro" id="IPR036390">
    <property type="entry name" value="WH_DNA-bd_sf"/>
</dbReference>
<comment type="caution">
    <text evidence="6">The sequence shown here is derived from an EMBL/GenBank/DDBJ whole genome shotgun (WGS) entry which is preliminary data.</text>
</comment>
<dbReference type="Proteomes" id="UP001365846">
    <property type="component" value="Unassembled WGS sequence"/>
</dbReference>